<sequence>MKKVVITLFAAFLAFSLSAQDNMLTKGEKVLNLGIGLGSTLYTGSGYTSSIPPISASFEVGIKDDVLDVGSIGVGGYLGYASSKWEYTYFGGNWGYKYTNFIIGARGSFHYPLVDKLDTYTGLMLGFNVVSAKEFGDIDPLYNYSASSSGLIWSWYAGGRYYFTEKFAAMAEIGYGIAWLNLGVALKL</sequence>
<organism evidence="4">
    <name type="scientific">Lentimicrobium saccharophilum</name>
    <dbReference type="NCBI Taxonomy" id="1678841"/>
    <lineage>
        <taxon>Bacteria</taxon>
        <taxon>Pseudomonadati</taxon>
        <taxon>Bacteroidota</taxon>
        <taxon>Bacteroidia</taxon>
        <taxon>Bacteroidales</taxon>
        <taxon>Lentimicrobiaceae</taxon>
        <taxon>Lentimicrobium</taxon>
    </lineage>
</organism>
<dbReference type="OrthoDB" id="1118003at2"/>
<evidence type="ECO:0000259" key="3">
    <source>
        <dbReference type="Pfam" id="PF13505"/>
    </source>
</evidence>
<evidence type="ECO:0000313" key="5">
    <source>
        <dbReference type="Proteomes" id="UP000053091"/>
    </source>
</evidence>
<protein>
    <recommendedName>
        <fullName evidence="3">Outer membrane protein beta-barrel domain-containing protein</fullName>
    </recommendedName>
</protein>
<dbReference type="Proteomes" id="UP000053091">
    <property type="component" value="Unassembled WGS sequence"/>
</dbReference>
<gene>
    <name evidence="4" type="ORF">TBC1_11149</name>
</gene>
<feature type="chain" id="PRO_5006633065" description="Outer membrane protein beta-barrel domain-containing protein" evidence="2">
    <location>
        <begin position="20"/>
        <end position="188"/>
    </location>
</feature>
<dbReference type="AlphaFoldDB" id="A0A0S7BNC8"/>
<dbReference type="RefSeq" id="WP_062037074.1">
    <property type="nucleotide sequence ID" value="NZ_DF968182.1"/>
</dbReference>
<evidence type="ECO:0000256" key="1">
    <source>
        <dbReference type="ARBA" id="ARBA00022729"/>
    </source>
</evidence>
<feature type="domain" description="Outer membrane protein beta-barrel" evidence="3">
    <location>
        <begin position="8"/>
        <end position="175"/>
    </location>
</feature>
<name>A0A0S7BNC8_9BACT</name>
<dbReference type="SUPFAM" id="SSF56925">
    <property type="entry name" value="OMPA-like"/>
    <property type="match status" value="1"/>
</dbReference>
<reference evidence="4" key="1">
    <citation type="journal article" date="2015" name="Genome Announc.">
        <title>Draft Genome Sequence of Bacteroidales Strain TBC1, a Novel Isolate from a Methanogenic Wastewater Treatment System.</title>
        <authorList>
            <person name="Tourlousse D.M."/>
            <person name="Matsuura N."/>
            <person name="Sun L."/>
            <person name="Toyonaga M."/>
            <person name="Kuroda K."/>
            <person name="Ohashi A."/>
            <person name="Cruz R."/>
            <person name="Yamaguchi T."/>
            <person name="Sekiguchi Y."/>
        </authorList>
    </citation>
    <scope>NUCLEOTIDE SEQUENCE [LARGE SCALE GENOMIC DNA]</scope>
    <source>
        <strain evidence="4">TBC1</strain>
    </source>
</reference>
<dbReference type="STRING" id="1678841.TBC1_11149"/>
<evidence type="ECO:0000256" key="2">
    <source>
        <dbReference type="SAM" id="SignalP"/>
    </source>
</evidence>
<evidence type="ECO:0000313" key="4">
    <source>
        <dbReference type="EMBL" id="GAP42021.1"/>
    </source>
</evidence>
<proteinExistence type="predicted"/>
<dbReference type="InterPro" id="IPR027385">
    <property type="entry name" value="Beta-barrel_OMP"/>
</dbReference>
<dbReference type="InterPro" id="IPR011250">
    <property type="entry name" value="OMP/PagP_B-barrel"/>
</dbReference>
<dbReference type="EMBL" id="DF968182">
    <property type="protein sequence ID" value="GAP42021.1"/>
    <property type="molecule type" value="Genomic_DNA"/>
</dbReference>
<accession>A0A0S7BNC8</accession>
<feature type="signal peptide" evidence="2">
    <location>
        <begin position="1"/>
        <end position="19"/>
    </location>
</feature>
<dbReference type="Pfam" id="PF13505">
    <property type="entry name" value="OMP_b-brl"/>
    <property type="match status" value="1"/>
</dbReference>
<keyword evidence="5" id="KW-1185">Reference proteome</keyword>
<keyword evidence="1 2" id="KW-0732">Signal</keyword>